<keyword evidence="1" id="KW-0805">Transcription regulation</keyword>
<dbReference type="PROSITE" id="PS50977">
    <property type="entry name" value="HTH_TETR_2"/>
    <property type="match status" value="1"/>
</dbReference>
<dbReference type="InterPro" id="IPR036271">
    <property type="entry name" value="Tet_transcr_reg_TetR-rel_C_sf"/>
</dbReference>
<dbReference type="GO" id="GO:0000976">
    <property type="term" value="F:transcription cis-regulatory region binding"/>
    <property type="evidence" value="ECO:0007669"/>
    <property type="project" value="TreeGrafter"/>
</dbReference>
<reference evidence="6 7" key="1">
    <citation type="submission" date="2020-04" db="EMBL/GenBank/DDBJ databases">
        <title>MicrobeNet Type strains.</title>
        <authorList>
            <person name="Nicholson A.C."/>
        </authorList>
    </citation>
    <scope>NUCLEOTIDE SEQUENCE [LARGE SCALE GENOMIC DNA]</scope>
    <source>
        <strain evidence="6 7">ATCC BAA-14</strain>
    </source>
</reference>
<dbReference type="Proteomes" id="UP000563898">
    <property type="component" value="Unassembled WGS sequence"/>
</dbReference>
<dbReference type="PANTHER" id="PTHR30055">
    <property type="entry name" value="HTH-TYPE TRANSCRIPTIONAL REGULATOR RUTR"/>
    <property type="match status" value="1"/>
</dbReference>
<dbReference type="GO" id="GO:0003700">
    <property type="term" value="F:DNA-binding transcription factor activity"/>
    <property type="evidence" value="ECO:0007669"/>
    <property type="project" value="TreeGrafter"/>
</dbReference>
<dbReference type="PANTHER" id="PTHR30055:SF234">
    <property type="entry name" value="HTH-TYPE TRANSCRIPTIONAL REGULATOR BETI"/>
    <property type="match status" value="1"/>
</dbReference>
<dbReference type="SUPFAM" id="SSF46689">
    <property type="entry name" value="Homeodomain-like"/>
    <property type="match status" value="1"/>
</dbReference>
<evidence type="ECO:0000313" key="6">
    <source>
        <dbReference type="EMBL" id="NKY04223.1"/>
    </source>
</evidence>
<dbReference type="InterPro" id="IPR009057">
    <property type="entry name" value="Homeodomain-like_sf"/>
</dbReference>
<dbReference type="EMBL" id="JAAXPC010000016">
    <property type="protein sequence ID" value="NKY04223.1"/>
    <property type="molecule type" value="Genomic_DNA"/>
</dbReference>
<gene>
    <name evidence="6" type="ORF">HGA05_21885</name>
</gene>
<organism evidence="6 7">
    <name type="scientific">Gordonia polyisoprenivorans</name>
    <dbReference type="NCBI Taxonomy" id="84595"/>
    <lineage>
        <taxon>Bacteria</taxon>
        <taxon>Bacillati</taxon>
        <taxon>Actinomycetota</taxon>
        <taxon>Actinomycetes</taxon>
        <taxon>Mycobacteriales</taxon>
        <taxon>Gordoniaceae</taxon>
        <taxon>Gordonia</taxon>
    </lineage>
</organism>
<evidence type="ECO:0000313" key="7">
    <source>
        <dbReference type="Proteomes" id="UP000563898"/>
    </source>
</evidence>
<dbReference type="RefSeq" id="WP_006368625.1">
    <property type="nucleotide sequence ID" value="NZ_CP116236.1"/>
</dbReference>
<keyword evidence="3" id="KW-0804">Transcription</keyword>
<evidence type="ECO:0000256" key="3">
    <source>
        <dbReference type="ARBA" id="ARBA00023163"/>
    </source>
</evidence>
<evidence type="ECO:0000259" key="5">
    <source>
        <dbReference type="PROSITE" id="PS50977"/>
    </source>
</evidence>
<dbReference type="SUPFAM" id="SSF48498">
    <property type="entry name" value="Tetracyclin repressor-like, C-terminal domain"/>
    <property type="match status" value="1"/>
</dbReference>
<evidence type="ECO:0000256" key="1">
    <source>
        <dbReference type="ARBA" id="ARBA00023015"/>
    </source>
</evidence>
<dbReference type="InterPro" id="IPR050109">
    <property type="entry name" value="HTH-type_TetR-like_transc_reg"/>
</dbReference>
<proteinExistence type="predicted"/>
<dbReference type="Gene3D" id="1.10.357.10">
    <property type="entry name" value="Tetracycline Repressor, domain 2"/>
    <property type="match status" value="1"/>
</dbReference>
<name>A0A846WU76_9ACTN</name>
<evidence type="ECO:0000256" key="2">
    <source>
        <dbReference type="ARBA" id="ARBA00023125"/>
    </source>
</evidence>
<comment type="caution">
    <text evidence="6">The sequence shown here is derived from an EMBL/GenBank/DDBJ whole genome shotgun (WGS) entry which is preliminary data.</text>
</comment>
<protein>
    <submittedName>
        <fullName evidence="6">TetR/AcrR family transcriptional regulator</fullName>
    </submittedName>
</protein>
<dbReference type="Pfam" id="PF13305">
    <property type="entry name" value="TetR_C_33"/>
    <property type="match status" value="1"/>
</dbReference>
<evidence type="ECO:0000256" key="4">
    <source>
        <dbReference type="PROSITE-ProRule" id="PRU00335"/>
    </source>
</evidence>
<keyword evidence="2 4" id="KW-0238">DNA-binding</keyword>
<dbReference type="InterPro" id="IPR025996">
    <property type="entry name" value="MT1864/Rv1816-like_C"/>
</dbReference>
<dbReference type="AlphaFoldDB" id="A0A846WU76"/>
<accession>A0A846WU76</accession>
<dbReference type="InterPro" id="IPR001647">
    <property type="entry name" value="HTH_TetR"/>
</dbReference>
<dbReference type="Pfam" id="PF00440">
    <property type="entry name" value="TetR_N"/>
    <property type="match status" value="1"/>
</dbReference>
<feature type="DNA-binding region" description="H-T-H motif" evidence="4">
    <location>
        <begin position="36"/>
        <end position="55"/>
    </location>
</feature>
<feature type="domain" description="HTH tetR-type" evidence="5">
    <location>
        <begin position="13"/>
        <end position="73"/>
    </location>
</feature>
<sequence>MPTRGSSADEPVRVDAAHLVAVAADLLAEHGPAALTARRIADAAGTSTMAIYSRFGGTGALHAALRANGFAHLASLTDAATTEVDDPVTALAAASLAYLDFGVAQPHRYRFMFVEPAPGDEPGRTAFAALRSSIEKCLAAGRFRPHPEHADSDAADPPTIWAAQLWAITHGVTSLVLTGTVPAAAARHVLCDGLTRLYIGYGDDAERAARSVADA</sequence>